<evidence type="ECO:0000313" key="2">
    <source>
        <dbReference type="Proteomes" id="UP001189624"/>
    </source>
</evidence>
<keyword evidence="2" id="KW-1185">Reference proteome</keyword>
<dbReference type="EMBL" id="OY731403">
    <property type="protein sequence ID" value="CAJ1964583.1"/>
    <property type="molecule type" value="Genomic_DNA"/>
</dbReference>
<dbReference type="AlphaFoldDB" id="A0AA86T6W5"/>
<sequence length="93" mass="10893">MKKFNRSQFFPQIPSLVQEIYEQIKSEEECRENQKTLLFCFWECQKLPLRKPRIGCVRLFKIDLAASLFVTSFQVINAVNMQVVISTLLASFS</sequence>
<dbReference type="Gramene" id="rna-AYBTSS11_LOCUS20394">
    <property type="protein sequence ID" value="CAJ1964583.1"/>
    <property type="gene ID" value="gene-AYBTSS11_LOCUS20394"/>
</dbReference>
<name>A0AA86T6W5_9FABA</name>
<dbReference type="Proteomes" id="UP001189624">
    <property type="component" value="Chromosome 6"/>
</dbReference>
<proteinExistence type="predicted"/>
<evidence type="ECO:0000313" key="1">
    <source>
        <dbReference type="EMBL" id="CAJ1964583.1"/>
    </source>
</evidence>
<gene>
    <name evidence="1" type="ORF">AYBTSS11_LOCUS20394</name>
</gene>
<organism evidence="1 2">
    <name type="scientific">Sphenostylis stenocarpa</name>
    <dbReference type="NCBI Taxonomy" id="92480"/>
    <lineage>
        <taxon>Eukaryota</taxon>
        <taxon>Viridiplantae</taxon>
        <taxon>Streptophyta</taxon>
        <taxon>Embryophyta</taxon>
        <taxon>Tracheophyta</taxon>
        <taxon>Spermatophyta</taxon>
        <taxon>Magnoliopsida</taxon>
        <taxon>eudicotyledons</taxon>
        <taxon>Gunneridae</taxon>
        <taxon>Pentapetalae</taxon>
        <taxon>rosids</taxon>
        <taxon>fabids</taxon>
        <taxon>Fabales</taxon>
        <taxon>Fabaceae</taxon>
        <taxon>Papilionoideae</taxon>
        <taxon>50 kb inversion clade</taxon>
        <taxon>NPAAA clade</taxon>
        <taxon>indigoferoid/millettioid clade</taxon>
        <taxon>Phaseoleae</taxon>
        <taxon>Sphenostylis</taxon>
    </lineage>
</organism>
<accession>A0AA86T6W5</accession>
<protein>
    <submittedName>
        <fullName evidence="1">Uncharacterized protein</fullName>
    </submittedName>
</protein>
<reference evidence="1" key="1">
    <citation type="submission" date="2023-10" db="EMBL/GenBank/DDBJ databases">
        <authorList>
            <person name="Domelevo Entfellner J.-B."/>
        </authorList>
    </citation>
    <scope>NUCLEOTIDE SEQUENCE</scope>
</reference>